<evidence type="ECO:0000256" key="1">
    <source>
        <dbReference type="SAM" id="MobiDB-lite"/>
    </source>
</evidence>
<evidence type="ECO:0000313" key="3">
    <source>
        <dbReference type="EMBL" id="TDD47331.1"/>
    </source>
</evidence>
<protein>
    <submittedName>
        <fullName evidence="3">Uncharacterized protein</fullName>
    </submittedName>
</protein>
<keyword evidence="2" id="KW-1133">Transmembrane helix</keyword>
<dbReference type="OrthoDB" id="3830952at2"/>
<evidence type="ECO:0000256" key="2">
    <source>
        <dbReference type="SAM" id="Phobius"/>
    </source>
</evidence>
<keyword evidence="2" id="KW-0472">Membrane</keyword>
<dbReference type="AlphaFoldDB" id="A0A4R4YQB0"/>
<evidence type="ECO:0000313" key="4">
    <source>
        <dbReference type="Proteomes" id="UP000295124"/>
    </source>
</evidence>
<dbReference type="RefSeq" id="WP_132175282.1">
    <property type="nucleotide sequence ID" value="NZ_SMKX01000154.1"/>
</dbReference>
<feature type="region of interest" description="Disordered" evidence="1">
    <location>
        <begin position="70"/>
        <end position="98"/>
    </location>
</feature>
<feature type="region of interest" description="Disordered" evidence="1">
    <location>
        <begin position="198"/>
        <end position="217"/>
    </location>
</feature>
<gene>
    <name evidence="3" type="ORF">E1263_34785</name>
</gene>
<keyword evidence="4" id="KW-1185">Reference proteome</keyword>
<feature type="compositionally biased region" description="Low complexity" evidence="1">
    <location>
        <begin position="199"/>
        <end position="211"/>
    </location>
</feature>
<sequence>METDDRLPELMRRATETLEPRYPDLVERGIRRGVVRRRRRRVLSVVASAAAVALTVGGVAVVQAQIGPRASLPPIAGPSTPAAKTSPTKPVPLPPASPAQTLRTLKKLLPGLQTSGAKTWGDDFIAAGLFIDDGHGKAWLEMGIQTVKYDPNCTDQPPSQNCKVRPDGTFLRSYRGAEGRLVYNAVVLEYPDRRAINLTSTSGTGTKGSPSRPEPPLSIDQLVELADNQGWSFPAANYGKNLNR</sequence>
<comment type="caution">
    <text evidence="3">The sequence shown here is derived from an EMBL/GenBank/DDBJ whole genome shotgun (WGS) entry which is preliminary data.</text>
</comment>
<name>A0A4R4YQB0_9ACTN</name>
<reference evidence="3 4" key="1">
    <citation type="submission" date="2019-03" db="EMBL/GenBank/DDBJ databases">
        <title>Draft genome sequences of novel Actinobacteria.</title>
        <authorList>
            <person name="Sahin N."/>
            <person name="Ay H."/>
            <person name="Saygin H."/>
        </authorList>
    </citation>
    <scope>NUCLEOTIDE SEQUENCE [LARGE SCALE GENOMIC DNA]</scope>
    <source>
        <strain evidence="3 4">JCM 13523</strain>
    </source>
</reference>
<accession>A0A4R4YQB0</accession>
<proteinExistence type="predicted"/>
<keyword evidence="2" id="KW-0812">Transmembrane</keyword>
<organism evidence="3 4">
    <name type="scientific">Kribbella antibiotica</name>
    <dbReference type="NCBI Taxonomy" id="190195"/>
    <lineage>
        <taxon>Bacteria</taxon>
        <taxon>Bacillati</taxon>
        <taxon>Actinomycetota</taxon>
        <taxon>Actinomycetes</taxon>
        <taxon>Propionibacteriales</taxon>
        <taxon>Kribbellaceae</taxon>
        <taxon>Kribbella</taxon>
    </lineage>
</organism>
<dbReference type="Proteomes" id="UP000295124">
    <property type="component" value="Unassembled WGS sequence"/>
</dbReference>
<feature type="transmembrane region" description="Helical" evidence="2">
    <location>
        <begin position="42"/>
        <end position="62"/>
    </location>
</feature>
<dbReference type="EMBL" id="SMKX01000154">
    <property type="protein sequence ID" value="TDD47331.1"/>
    <property type="molecule type" value="Genomic_DNA"/>
</dbReference>